<sequence length="677" mass="77312">MVKKYNTVLTAILLANTFNTTVSAQEFFPVSSTCKVPELEMELMDFQDDIADIYKVEFIASIPDNFEKNVNEKLPNFASGVTEFANKFAAAISLSIGGFDLIKGIETGNTDKTTEGIVTISTYIAPEVAGEVIGTLFSQSIAEAVNPVTAVIVAEALTINQEIKLASKVNQMIEADHNLMKIYKNSIRKTDQQLDKLKKIIVGNYDQIYNYEYDDFGEIVVKLHKNSFETLSNRLMNEYFTKRIQYRLKKNIKPLVTYPNYQIRKYTDISSITGQLEWVANEIDLIYYTTKKFVPYGNGLYVQLNNVNWTAFQDGVYAIYKSEAFKNAFNHAFIWVHNTLYPVLNVIVDKIYDDHAQIMNDFKTILTDTSFLNGIQNSMIAPYNEAITKYVAWQEFGYQVLNTLDYSDAKTTEAIADMVNILNPIIGSVVEIPLVKRISNDVNLAPQVFTITKLFIDQNVDITDKDKFMEILNKWFNSGGSDISHDVYNKMVKAHKTAADKYTKKLVSKSDINLVPINQTKLNALLKKIDENIKNGNLKKKINKELKEQLSLKLPFGGNNINTSYRLLDLAQRASSIQNNYFKVVVDNINRTISEIKNSNDKMFAATRLSELRERLIAIHKNHNNVNYTSTEIHKYTKTNFDWLTFTSTPYVETEHRMLLSFLDALIKDTIEKSRKK</sequence>
<dbReference type="RefSeq" id="WP_080157615.1">
    <property type="nucleotide sequence ID" value="NZ_FUZI01000003.1"/>
</dbReference>
<evidence type="ECO:0000313" key="3">
    <source>
        <dbReference type="Proteomes" id="UP000189966"/>
    </source>
</evidence>
<protein>
    <submittedName>
        <fullName evidence="2">Uncharacterized protein</fullName>
    </submittedName>
</protein>
<accession>A0A1T5I0Q3</accession>
<evidence type="ECO:0000256" key="1">
    <source>
        <dbReference type="SAM" id="SignalP"/>
    </source>
</evidence>
<dbReference type="Proteomes" id="UP000189966">
    <property type="component" value="Unassembled WGS sequence"/>
</dbReference>
<gene>
    <name evidence="2" type="ORF">CZ809_02143</name>
</gene>
<name>A0A1T5I0Q3_9GAMM</name>
<dbReference type="AlphaFoldDB" id="A0A1T5I0Q3"/>
<feature type="chain" id="PRO_5012007269" evidence="1">
    <location>
        <begin position="25"/>
        <end position="677"/>
    </location>
</feature>
<organism evidence="2 3">
    <name type="scientific">Photobacterium piscicola</name>
    <dbReference type="NCBI Taxonomy" id="1378299"/>
    <lineage>
        <taxon>Bacteria</taxon>
        <taxon>Pseudomonadati</taxon>
        <taxon>Pseudomonadota</taxon>
        <taxon>Gammaproteobacteria</taxon>
        <taxon>Vibrionales</taxon>
        <taxon>Vibrionaceae</taxon>
        <taxon>Photobacterium</taxon>
    </lineage>
</organism>
<proteinExistence type="predicted"/>
<feature type="signal peptide" evidence="1">
    <location>
        <begin position="1"/>
        <end position="24"/>
    </location>
</feature>
<keyword evidence="1" id="KW-0732">Signal</keyword>
<reference evidence="2 3" key="1">
    <citation type="submission" date="2017-02" db="EMBL/GenBank/DDBJ databases">
        <authorList>
            <person name="Peterson S.W."/>
        </authorList>
    </citation>
    <scope>NUCLEOTIDE SEQUENCE [LARGE SCALE GENOMIC DNA]</scope>
    <source>
        <strain evidence="3">type strain: NCCB 100098</strain>
    </source>
</reference>
<evidence type="ECO:0000313" key="2">
    <source>
        <dbReference type="EMBL" id="SKC32627.1"/>
    </source>
</evidence>
<dbReference type="OrthoDB" id="5918427at2"/>
<dbReference type="EMBL" id="FUZI01000003">
    <property type="protein sequence ID" value="SKC32627.1"/>
    <property type="molecule type" value="Genomic_DNA"/>
</dbReference>